<organism evidence="1">
    <name type="scientific">Ditylum brightwellii</name>
    <dbReference type="NCBI Taxonomy" id="49249"/>
    <lineage>
        <taxon>Eukaryota</taxon>
        <taxon>Sar</taxon>
        <taxon>Stramenopiles</taxon>
        <taxon>Ochrophyta</taxon>
        <taxon>Bacillariophyta</taxon>
        <taxon>Mediophyceae</taxon>
        <taxon>Lithodesmiophycidae</taxon>
        <taxon>Lithodesmiales</taxon>
        <taxon>Lithodesmiaceae</taxon>
        <taxon>Ditylum</taxon>
    </lineage>
</organism>
<sequence length="114" mass="13140">MPQPTTAAKTHNVTTNKRSRNETEFLLIIFRDFDNKSTFTATMTLRRVLRHYHHHPSLSWISAIISNANDCKTKNMSYPNINHFGMCPQKYLSSLVNTIETINSSIKMATFTFT</sequence>
<dbReference type="EMBL" id="HBNS01037372">
    <property type="protein sequence ID" value="CAE4634361.1"/>
    <property type="molecule type" value="Transcribed_RNA"/>
</dbReference>
<accession>A0A7S4S597</accession>
<protein>
    <submittedName>
        <fullName evidence="1">Uncharacterized protein</fullName>
    </submittedName>
</protein>
<evidence type="ECO:0000313" key="1">
    <source>
        <dbReference type="EMBL" id="CAE4634361.1"/>
    </source>
</evidence>
<reference evidence="1" key="1">
    <citation type="submission" date="2021-01" db="EMBL/GenBank/DDBJ databases">
        <authorList>
            <person name="Corre E."/>
            <person name="Pelletier E."/>
            <person name="Niang G."/>
            <person name="Scheremetjew M."/>
            <person name="Finn R."/>
            <person name="Kale V."/>
            <person name="Holt S."/>
            <person name="Cochrane G."/>
            <person name="Meng A."/>
            <person name="Brown T."/>
            <person name="Cohen L."/>
        </authorList>
    </citation>
    <scope>NUCLEOTIDE SEQUENCE</scope>
    <source>
        <strain evidence="1">GSO104</strain>
    </source>
</reference>
<name>A0A7S4S597_9STRA</name>
<proteinExistence type="predicted"/>
<gene>
    <name evidence="1" type="ORF">DBRI00130_LOCUS29190</name>
</gene>
<dbReference type="AlphaFoldDB" id="A0A7S4S597"/>